<keyword evidence="3" id="KW-1185">Reference proteome</keyword>
<protein>
    <submittedName>
        <fullName evidence="2">Serine hydrolase domain-containing protein</fullName>
    </submittedName>
</protein>
<dbReference type="Pfam" id="PF00144">
    <property type="entry name" value="Beta-lactamase"/>
    <property type="match status" value="1"/>
</dbReference>
<sequence>MTVVDGQCDPAFQGVRDVFEKAFAEDRETGAAVAVFHEGRAVVDLWGGTADVRTGRAWERETPCLAFSCTKAVTATAALLLAERGTVDLAAPVDTWWEGYGRHGKRHTTGEHLLSHQSGLAAFARRVEAAEAADAGAMAELLADQSPEWEPGTAHGYHALTFGWTAGEIVRRHAGRSVGAFVRAEISPDLWIGATDAEIESAARLTTRQGVPGGGSRSTEAAADLLRRLGEAYLDPESLFNRALNNPATSYNKPVVLRGGWPAAGMVTTARALAAFYDALIGGRILKEDTLRGAIRRRVEGPDRVMLVKSSFGLGYMRPSSMFFLPRRARETAFGHTGASGAIGVGDIEHGLAVAYLPNRMGDPITGDQRALRVVEAAYAAIG</sequence>
<dbReference type="Gene3D" id="3.40.710.10">
    <property type="entry name" value="DD-peptidase/beta-lactamase superfamily"/>
    <property type="match status" value="1"/>
</dbReference>
<dbReference type="PANTHER" id="PTHR43319:SF3">
    <property type="entry name" value="BETA-LACTAMASE-RELATED DOMAIN-CONTAINING PROTEIN"/>
    <property type="match status" value="1"/>
</dbReference>
<feature type="domain" description="Beta-lactamase-related" evidence="1">
    <location>
        <begin position="17"/>
        <end position="375"/>
    </location>
</feature>
<evidence type="ECO:0000313" key="2">
    <source>
        <dbReference type="EMBL" id="GAA3195989.1"/>
    </source>
</evidence>
<dbReference type="EMBL" id="BAAAUV010000002">
    <property type="protein sequence ID" value="GAA3195989.1"/>
    <property type="molecule type" value="Genomic_DNA"/>
</dbReference>
<reference evidence="3" key="1">
    <citation type="journal article" date="2019" name="Int. J. Syst. Evol. Microbiol.">
        <title>The Global Catalogue of Microorganisms (GCM) 10K type strain sequencing project: providing services to taxonomists for standard genome sequencing and annotation.</title>
        <authorList>
            <consortium name="The Broad Institute Genomics Platform"/>
            <consortium name="The Broad Institute Genome Sequencing Center for Infectious Disease"/>
            <person name="Wu L."/>
            <person name="Ma J."/>
        </authorList>
    </citation>
    <scope>NUCLEOTIDE SEQUENCE [LARGE SCALE GENOMIC DNA]</scope>
    <source>
        <strain evidence="3">JCM 9377</strain>
    </source>
</reference>
<dbReference type="RefSeq" id="WP_344821908.1">
    <property type="nucleotide sequence ID" value="NZ_BAAAUV010000002.1"/>
</dbReference>
<dbReference type="GO" id="GO:0016787">
    <property type="term" value="F:hydrolase activity"/>
    <property type="evidence" value="ECO:0007669"/>
    <property type="project" value="UniProtKB-KW"/>
</dbReference>
<name>A0ABP6PYL6_9ACTN</name>
<dbReference type="InterPro" id="IPR052907">
    <property type="entry name" value="Beta-lactamase/esterase"/>
</dbReference>
<proteinExistence type="predicted"/>
<dbReference type="PANTHER" id="PTHR43319">
    <property type="entry name" value="BETA-LACTAMASE-RELATED"/>
    <property type="match status" value="1"/>
</dbReference>
<evidence type="ECO:0000313" key="3">
    <source>
        <dbReference type="Proteomes" id="UP001501237"/>
    </source>
</evidence>
<gene>
    <name evidence="2" type="ORF">GCM10010468_06360</name>
</gene>
<evidence type="ECO:0000259" key="1">
    <source>
        <dbReference type="Pfam" id="PF00144"/>
    </source>
</evidence>
<keyword evidence="2" id="KW-0378">Hydrolase</keyword>
<accession>A0ABP6PYL6</accession>
<dbReference type="Proteomes" id="UP001501237">
    <property type="component" value="Unassembled WGS sequence"/>
</dbReference>
<dbReference type="InterPro" id="IPR012338">
    <property type="entry name" value="Beta-lactam/transpept-like"/>
</dbReference>
<dbReference type="InterPro" id="IPR001466">
    <property type="entry name" value="Beta-lactam-related"/>
</dbReference>
<dbReference type="SUPFAM" id="SSF56601">
    <property type="entry name" value="beta-lactamase/transpeptidase-like"/>
    <property type="match status" value="1"/>
</dbReference>
<organism evidence="2 3">
    <name type="scientific">Actinocorallia longicatena</name>
    <dbReference type="NCBI Taxonomy" id="111803"/>
    <lineage>
        <taxon>Bacteria</taxon>
        <taxon>Bacillati</taxon>
        <taxon>Actinomycetota</taxon>
        <taxon>Actinomycetes</taxon>
        <taxon>Streptosporangiales</taxon>
        <taxon>Thermomonosporaceae</taxon>
        <taxon>Actinocorallia</taxon>
    </lineage>
</organism>
<comment type="caution">
    <text evidence="2">The sequence shown here is derived from an EMBL/GenBank/DDBJ whole genome shotgun (WGS) entry which is preliminary data.</text>
</comment>